<feature type="region of interest" description="Disordered" evidence="1">
    <location>
        <begin position="210"/>
        <end position="231"/>
    </location>
</feature>
<dbReference type="SUPFAM" id="SSF46955">
    <property type="entry name" value="Putative DNA-binding domain"/>
    <property type="match status" value="1"/>
</dbReference>
<feature type="compositionally biased region" description="Low complexity" evidence="1">
    <location>
        <begin position="157"/>
        <end position="167"/>
    </location>
</feature>
<sequence length="231" mass="24540">MERTWTITELADRAVAALSADGSPRANGRVRDLPNERLIRWYTTIGLVDPPLGRRGRTALYGHRHLLQLVAIKRRQAAGRSIAEIQTELTGAPDATLEEIAQLPAPLDEPGNGPLPAAATPTRGRFWTTPPSSAVTSEAAATFDGSPTPYDPPAGRQEAAQSEGASESAQIVQGVRLGPDLTLLLNVPSLDEADLAAIETAARPLLDELRRRGLIGEDTHPQSAATPGRSS</sequence>
<feature type="region of interest" description="Disordered" evidence="1">
    <location>
        <begin position="122"/>
        <end position="167"/>
    </location>
</feature>
<evidence type="ECO:0000259" key="2">
    <source>
        <dbReference type="Pfam" id="PF13411"/>
    </source>
</evidence>
<dbReference type="InterPro" id="IPR000551">
    <property type="entry name" value="MerR-type_HTH_dom"/>
</dbReference>
<keyword evidence="4" id="KW-1185">Reference proteome</keyword>
<organism evidence="3 4">
    <name type="scientific">Actinomadura rudentiformis</name>
    <dbReference type="NCBI Taxonomy" id="359158"/>
    <lineage>
        <taxon>Bacteria</taxon>
        <taxon>Bacillati</taxon>
        <taxon>Actinomycetota</taxon>
        <taxon>Actinomycetes</taxon>
        <taxon>Streptosporangiales</taxon>
        <taxon>Thermomonosporaceae</taxon>
        <taxon>Actinomadura</taxon>
    </lineage>
</organism>
<reference evidence="3 4" key="1">
    <citation type="submission" date="2019-09" db="EMBL/GenBank/DDBJ databases">
        <title>Actinomadura physcomitrii sp. nov., a novel actinomycete isolated from moss [Physcomitrium sphaericum (Ludw) Fuernr].</title>
        <authorList>
            <person name="Zhuang X."/>
            <person name="Liu C."/>
        </authorList>
    </citation>
    <scope>NUCLEOTIDE SEQUENCE [LARGE SCALE GENOMIC DNA]</scope>
    <source>
        <strain evidence="3 4">HMC1</strain>
    </source>
</reference>
<evidence type="ECO:0000313" key="4">
    <source>
        <dbReference type="Proteomes" id="UP000468735"/>
    </source>
</evidence>
<evidence type="ECO:0000313" key="3">
    <source>
        <dbReference type="EMBL" id="KAB2350832.1"/>
    </source>
</evidence>
<dbReference type="RefSeq" id="WP_151559231.1">
    <property type="nucleotide sequence ID" value="NZ_WBMT01000003.1"/>
</dbReference>
<dbReference type="GO" id="GO:0003677">
    <property type="term" value="F:DNA binding"/>
    <property type="evidence" value="ECO:0007669"/>
    <property type="project" value="InterPro"/>
</dbReference>
<dbReference type="EMBL" id="WBMT01000003">
    <property type="protein sequence ID" value="KAB2350832.1"/>
    <property type="molecule type" value="Genomic_DNA"/>
</dbReference>
<feature type="domain" description="HTH merR-type" evidence="2">
    <location>
        <begin position="37"/>
        <end position="89"/>
    </location>
</feature>
<gene>
    <name evidence="3" type="ORF">F8566_07645</name>
</gene>
<comment type="caution">
    <text evidence="3">The sequence shown here is derived from an EMBL/GenBank/DDBJ whole genome shotgun (WGS) entry which is preliminary data.</text>
</comment>
<dbReference type="AlphaFoldDB" id="A0A6H9YRS1"/>
<dbReference type="Pfam" id="PF13411">
    <property type="entry name" value="MerR_1"/>
    <property type="match status" value="1"/>
</dbReference>
<evidence type="ECO:0000256" key="1">
    <source>
        <dbReference type="SAM" id="MobiDB-lite"/>
    </source>
</evidence>
<feature type="compositionally biased region" description="Polar residues" evidence="1">
    <location>
        <begin position="221"/>
        <end position="231"/>
    </location>
</feature>
<dbReference type="GO" id="GO:0006355">
    <property type="term" value="P:regulation of DNA-templated transcription"/>
    <property type="evidence" value="ECO:0007669"/>
    <property type="project" value="InterPro"/>
</dbReference>
<dbReference type="InterPro" id="IPR009061">
    <property type="entry name" value="DNA-bd_dom_put_sf"/>
</dbReference>
<dbReference type="Proteomes" id="UP000468735">
    <property type="component" value="Unassembled WGS sequence"/>
</dbReference>
<feature type="compositionally biased region" description="Basic and acidic residues" evidence="1">
    <location>
        <begin position="210"/>
        <end position="220"/>
    </location>
</feature>
<protein>
    <submittedName>
        <fullName evidence="3">MerR family transcriptional regulator</fullName>
    </submittedName>
</protein>
<dbReference type="OrthoDB" id="3830374at2"/>
<proteinExistence type="predicted"/>
<name>A0A6H9YRS1_9ACTN</name>
<dbReference type="Gene3D" id="1.10.1660.10">
    <property type="match status" value="1"/>
</dbReference>
<accession>A0A6H9YRS1</accession>